<organism evidence="2 3">
    <name type="scientific">Orbilia oligospora</name>
    <name type="common">Nematode-trapping fungus</name>
    <name type="synonym">Arthrobotrys oligospora</name>
    <dbReference type="NCBI Taxonomy" id="2813651"/>
    <lineage>
        <taxon>Eukaryota</taxon>
        <taxon>Fungi</taxon>
        <taxon>Dikarya</taxon>
        <taxon>Ascomycota</taxon>
        <taxon>Pezizomycotina</taxon>
        <taxon>Orbiliomycetes</taxon>
        <taxon>Orbiliales</taxon>
        <taxon>Orbiliaceae</taxon>
        <taxon>Orbilia</taxon>
    </lineage>
</organism>
<reference evidence="2 3" key="1">
    <citation type="submission" date="2020-01" db="EMBL/GenBank/DDBJ databases">
        <authorList>
            <person name="Palmer J.M."/>
        </authorList>
    </citation>
    <scope>NUCLEOTIDE SEQUENCE [LARGE SCALE GENOMIC DNA]</scope>
    <source>
        <strain evidence="2 3">TWF970</strain>
    </source>
</reference>
<comment type="caution">
    <text evidence="2">The sequence shown here is derived from an EMBL/GenBank/DDBJ whole genome shotgun (WGS) entry which is preliminary data.</text>
</comment>
<accession>A0A7C8VSW3</accession>
<dbReference type="AlphaFoldDB" id="A0A7C8VSW3"/>
<evidence type="ECO:0000313" key="2">
    <source>
        <dbReference type="EMBL" id="KAF3291490.1"/>
    </source>
</evidence>
<evidence type="ECO:0008006" key="4">
    <source>
        <dbReference type="Google" id="ProtNLM"/>
    </source>
</evidence>
<feature type="region of interest" description="Disordered" evidence="1">
    <location>
        <begin position="1"/>
        <end position="76"/>
    </location>
</feature>
<proteinExistence type="predicted"/>
<name>A0A7C8VSW3_ORBOL</name>
<protein>
    <recommendedName>
        <fullName evidence="4">BTB domain-containing protein</fullName>
    </recommendedName>
</protein>
<gene>
    <name evidence="2" type="ORF">TWF970_000703</name>
</gene>
<dbReference type="OrthoDB" id="5275938at2759"/>
<feature type="compositionally biased region" description="Basic residues" evidence="1">
    <location>
        <begin position="1"/>
        <end position="10"/>
    </location>
</feature>
<evidence type="ECO:0000313" key="3">
    <source>
        <dbReference type="Proteomes" id="UP000474640"/>
    </source>
</evidence>
<dbReference type="EMBL" id="JAABOJ010000001">
    <property type="protein sequence ID" value="KAF3291490.1"/>
    <property type="molecule type" value="Genomic_DNA"/>
</dbReference>
<dbReference type="Proteomes" id="UP000474640">
    <property type="component" value="Unassembled WGS sequence"/>
</dbReference>
<sequence length="409" mass="45850">MAKKKGKRNAGGKLRSTEALADVGEGSSTAVQRNPEFPAYDTVDPNFRRPPAQDSSSVDGEGHPTPSESDSSPIAPYLTTIDSSAEKETYVLSSTGDVLVKLSYENIEIRYLVIGHILRVISPIWEKCLDPSSPFKSEKVVYDNGQDMTALHLEDDNPDCLLNLFRCTHFQYSDVPTTLDFHDLKELAIICDKYDCAQVLKPWLGNWLAPWENCMLEPGYEDWLFISKVFNHTNKVEELLSLLSNVSSSLSTCGSYFKRAERDVSVEMIPKPMLDIIIERRDTTVKTLTEGARSTVELLLDSNGEVSKWCSNEACISLAYGSLFRSLKASGLWGLFASYQTWHGSVNDFREKLNGLKYTTINEHVVSSLFTVESYDRYHGYNRTVPGTCNHSCQFITNKNMISKKLKGG</sequence>
<evidence type="ECO:0000256" key="1">
    <source>
        <dbReference type="SAM" id="MobiDB-lite"/>
    </source>
</evidence>